<keyword evidence="3" id="KW-0479">Metal-binding</keyword>
<dbReference type="Pfam" id="PF00848">
    <property type="entry name" value="Ring_hydroxyl_A"/>
    <property type="match status" value="1"/>
</dbReference>
<dbReference type="Gene3D" id="2.102.10.10">
    <property type="entry name" value="Rieske [2Fe-2S] iron-sulphur domain"/>
    <property type="match status" value="1"/>
</dbReference>
<dbReference type="PANTHER" id="PTHR43756">
    <property type="entry name" value="CHOLINE MONOOXYGENASE, CHLOROPLASTIC"/>
    <property type="match status" value="1"/>
</dbReference>
<dbReference type="SUPFAM" id="SSF50022">
    <property type="entry name" value="ISP domain"/>
    <property type="match status" value="1"/>
</dbReference>
<comment type="similarity">
    <text evidence="1">Belongs to the bacterial ring-hydroxylating dioxygenase alpha subunit family.</text>
</comment>
<evidence type="ECO:0000256" key="2">
    <source>
        <dbReference type="ARBA" id="ARBA00022714"/>
    </source>
</evidence>
<keyword evidence="6" id="KW-0411">Iron-sulfur</keyword>
<name>A0AB33YZY6_9GAMM</name>
<dbReference type="InterPro" id="IPR036922">
    <property type="entry name" value="Rieske_2Fe-2S_sf"/>
</dbReference>
<evidence type="ECO:0000256" key="3">
    <source>
        <dbReference type="ARBA" id="ARBA00022723"/>
    </source>
</evidence>
<keyword evidence="2" id="KW-0001">2Fe-2S</keyword>
<protein>
    <submittedName>
        <fullName evidence="8">Aromatic-ring-hydroxylating dioxygenase subunit alpha-like protein</fullName>
    </submittedName>
</protein>
<keyword evidence="9" id="KW-1185">Reference proteome</keyword>
<evidence type="ECO:0000256" key="1">
    <source>
        <dbReference type="ARBA" id="ARBA00008751"/>
    </source>
</evidence>
<dbReference type="Proteomes" id="UP000015462">
    <property type="component" value="Unassembled WGS sequence"/>
</dbReference>
<dbReference type="PANTHER" id="PTHR43756:SF1">
    <property type="entry name" value="3-PHENYLPROPIONATE_CINNAMIC ACID DIOXYGENASE SUBUNIT ALPHA"/>
    <property type="match status" value="1"/>
</dbReference>
<dbReference type="PRINTS" id="PR00090">
    <property type="entry name" value="RNGDIOXGNASE"/>
</dbReference>
<evidence type="ECO:0000313" key="9">
    <source>
        <dbReference type="Proteomes" id="UP000015462"/>
    </source>
</evidence>
<dbReference type="RefSeq" id="WP_016390800.1">
    <property type="nucleotide sequence ID" value="NZ_FQZJ01000001.1"/>
</dbReference>
<dbReference type="Pfam" id="PF00355">
    <property type="entry name" value="Rieske"/>
    <property type="match status" value="1"/>
</dbReference>
<comment type="caution">
    <text evidence="8">The sequence shown here is derived from an EMBL/GenBank/DDBJ whole genome shotgun (WGS) entry which is preliminary data.</text>
</comment>
<dbReference type="InterPro" id="IPR015879">
    <property type="entry name" value="Ring_hydroxy_dOase_asu_C_dom"/>
</dbReference>
<keyword evidence="5" id="KW-0408">Iron</keyword>
<dbReference type="Gene3D" id="3.90.380.10">
    <property type="entry name" value="Naphthalene 1,2-dioxygenase Alpha Subunit, Chain A, domain 1"/>
    <property type="match status" value="1"/>
</dbReference>
<keyword evidence="8" id="KW-0223">Dioxygenase</keyword>
<proteinExistence type="inferred from homology"/>
<organism evidence="8 9">
    <name type="scientific">Cycloclasticus pugetii</name>
    <dbReference type="NCBI Taxonomy" id="34068"/>
    <lineage>
        <taxon>Bacteria</taxon>
        <taxon>Pseudomonadati</taxon>
        <taxon>Pseudomonadota</taxon>
        <taxon>Gammaproteobacteria</taxon>
        <taxon>Thiotrichales</taxon>
        <taxon>Piscirickettsiaceae</taxon>
        <taxon>Cycloclasticus</taxon>
    </lineage>
</organism>
<keyword evidence="4" id="KW-0560">Oxidoreductase</keyword>
<feature type="domain" description="Rieske" evidence="7">
    <location>
        <begin position="40"/>
        <end position="138"/>
    </location>
</feature>
<dbReference type="PROSITE" id="PS51296">
    <property type="entry name" value="RIESKE"/>
    <property type="match status" value="1"/>
</dbReference>
<sequence>MSKFDYNKLIDNEAALQSRSIFWEPEIYQEELKQIFNRCWLFLGHDSQLPEAGDFLRTYMGEDDVIVVRGEDGEVRAFLNACSHRGNKVCHAEWGKTKAFTCSYHGWAYDNMGELAAVPLEESIYDNLDRSKLGLVPVARVQNYKGMIFGTFAEEGPDLVEYLGDMAYYLDVVLDASPEGMELIGTPYRVEIPGNWKLPVENAIGDGYHVAWAHAGAMRVVGTIGQGRSESVLGIGKDNTGFDDSGQLQIAIPPHTILSTLDGQSGYALYDNPGPCIEHLERVRPSVVERLGEVRGKQLLGSETHMGVFPNLQIIQGLNLLRVIHPKGPGAFEVATYSMADKNTPDEVKDIIVKHVGQTFGSAGILEGDDGDFTEAITHSPNGYATRQMKGWLGMAKGRTMDWDGPGEASPGIVNELCQREFYAQWQRTMLAESASDILPQAPIQKESVNG</sequence>
<dbReference type="EMBL" id="ASHL01000009">
    <property type="protein sequence ID" value="EPD12526.1"/>
    <property type="molecule type" value="Genomic_DNA"/>
</dbReference>
<evidence type="ECO:0000256" key="5">
    <source>
        <dbReference type="ARBA" id="ARBA00023004"/>
    </source>
</evidence>
<dbReference type="AlphaFoldDB" id="A0AB33YZY6"/>
<dbReference type="GO" id="GO:0051213">
    <property type="term" value="F:dioxygenase activity"/>
    <property type="evidence" value="ECO:0007669"/>
    <property type="project" value="UniProtKB-KW"/>
</dbReference>
<accession>A0AB33YZY6</accession>
<evidence type="ECO:0000256" key="6">
    <source>
        <dbReference type="ARBA" id="ARBA00023014"/>
    </source>
</evidence>
<gene>
    <name evidence="8" type="ORF">L196_09519</name>
</gene>
<dbReference type="SUPFAM" id="SSF55961">
    <property type="entry name" value="Bet v1-like"/>
    <property type="match status" value="1"/>
</dbReference>
<dbReference type="GO" id="GO:0005506">
    <property type="term" value="F:iron ion binding"/>
    <property type="evidence" value="ECO:0007669"/>
    <property type="project" value="InterPro"/>
</dbReference>
<evidence type="ECO:0000259" key="7">
    <source>
        <dbReference type="PROSITE" id="PS51296"/>
    </source>
</evidence>
<dbReference type="InterPro" id="IPR001663">
    <property type="entry name" value="Rng_hydr_dOase-A"/>
</dbReference>
<dbReference type="InterPro" id="IPR017941">
    <property type="entry name" value="Rieske_2Fe-2S"/>
</dbReference>
<evidence type="ECO:0000313" key="8">
    <source>
        <dbReference type="EMBL" id="EPD12526.1"/>
    </source>
</evidence>
<evidence type="ECO:0000256" key="4">
    <source>
        <dbReference type="ARBA" id="ARBA00023002"/>
    </source>
</evidence>
<reference evidence="8 9" key="1">
    <citation type="journal article" date="2013" name="Genome Announc.">
        <title>Genome Sequence of the Pyrene- and Fluoranthene-Degrading Bacterium Cycloclasticus sp. Strain PY97M.</title>
        <authorList>
            <person name="Cui Z."/>
            <person name="Xu G."/>
            <person name="Li Q."/>
            <person name="Gao W."/>
            <person name="Zheng L."/>
        </authorList>
    </citation>
    <scope>NUCLEOTIDE SEQUENCE [LARGE SCALE GENOMIC DNA]</scope>
    <source>
        <strain evidence="8 9">PY97M</strain>
    </source>
</reference>
<dbReference type="GO" id="GO:0051537">
    <property type="term" value="F:2 iron, 2 sulfur cluster binding"/>
    <property type="evidence" value="ECO:0007669"/>
    <property type="project" value="UniProtKB-KW"/>
</dbReference>